<dbReference type="GO" id="GO:0005737">
    <property type="term" value="C:cytoplasm"/>
    <property type="evidence" value="ECO:0007669"/>
    <property type="project" value="UniProtKB-ARBA"/>
</dbReference>
<dbReference type="Pfam" id="PF02852">
    <property type="entry name" value="Pyr_redox_dim"/>
    <property type="match status" value="1"/>
</dbReference>
<dbReference type="InterPro" id="IPR006258">
    <property type="entry name" value="Lipoamide_DH"/>
</dbReference>
<evidence type="ECO:0000256" key="9">
    <source>
        <dbReference type="ARBA" id="ARBA00023284"/>
    </source>
</evidence>
<evidence type="ECO:0000256" key="13">
    <source>
        <dbReference type="PIRSR" id="PIRSR000350-4"/>
    </source>
</evidence>
<dbReference type="PIRSF" id="PIRSF000350">
    <property type="entry name" value="Mercury_reductase_MerA"/>
    <property type="match status" value="1"/>
</dbReference>
<dbReference type="InterPro" id="IPR004099">
    <property type="entry name" value="Pyr_nucl-diS_OxRdtase_dimer"/>
</dbReference>
<evidence type="ECO:0000256" key="12">
    <source>
        <dbReference type="PIRSR" id="PIRSR000350-3"/>
    </source>
</evidence>
<dbReference type="InterPro" id="IPR001100">
    <property type="entry name" value="Pyr_nuc-diS_OxRdtase"/>
</dbReference>
<evidence type="ECO:0000259" key="15">
    <source>
        <dbReference type="Pfam" id="PF02852"/>
    </source>
</evidence>
<evidence type="ECO:0000256" key="11">
    <source>
        <dbReference type="PIRSR" id="PIRSR000350-2"/>
    </source>
</evidence>
<evidence type="ECO:0000256" key="6">
    <source>
        <dbReference type="ARBA" id="ARBA00023002"/>
    </source>
</evidence>
<accession>A0A2V2ZWW5</accession>
<dbReference type="InterPro" id="IPR050151">
    <property type="entry name" value="Class-I_Pyr_Nuc-Dis_Oxidored"/>
</dbReference>
<comment type="cofactor">
    <cofactor evidence="12 14">
        <name>FAD</name>
        <dbReference type="ChEBI" id="CHEBI:57692"/>
    </cofactor>
    <text evidence="12 14">Binds 1 FAD per subunit.</text>
</comment>
<dbReference type="Proteomes" id="UP000247150">
    <property type="component" value="Unassembled WGS sequence"/>
</dbReference>
<evidence type="ECO:0000313" key="17">
    <source>
        <dbReference type="EMBL" id="PWW25743.1"/>
    </source>
</evidence>
<keyword evidence="4 14" id="KW-0285">Flavoprotein</keyword>
<dbReference type="InterPro" id="IPR016156">
    <property type="entry name" value="FAD/NAD-linked_Rdtase_dimer_sf"/>
</dbReference>
<evidence type="ECO:0000256" key="5">
    <source>
        <dbReference type="ARBA" id="ARBA00022827"/>
    </source>
</evidence>
<dbReference type="AlphaFoldDB" id="A0A2V2ZWW5"/>
<evidence type="ECO:0000256" key="14">
    <source>
        <dbReference type="RuleBase" id="RU003692"/>
    </source>
</evidence>
<evidence type="ECO:0000256" key="8">
    <source>
        <dbReference type="ARBA" id="ARBA00023157"/>
    </source>
</evidence>
<feature type="active site" description="Proton acceptor" evidence="11">
    <location>
        <position position="447"/>
    </location>
</feature>
<dbReference type="Gene3D" id="3.30.390.30">
    <property type="match status" value="1"/>
</dbReference>
<feature type="binding site" evidence="12">
    <location>
        <position position="56"/>
    </location>
    <ligand>
        <name>FAD</name>
        <dbReference type="ChEBI" id="CHEBI:57692"/>
    </ligand>
</feature>
<feature type="binding site" evidence="12">
    <location>
        <begin position="184"/>
        <end position="191"/>
    </location>
    <ligand>
        <name>NAD(+)</name>
        <dbReference type="ChEBI" id="CHEBI:57540"/>
    </ligand>
</feature>
<evidence type="ECO:0000256" key="10">
    <source>
        <dbReference type="ARBA" id="ARBA00049187"/>
    </source>
</evidence>
<evidence type="ECO:0000259" key="16">
    <source>
        <dbReference type="Pfam" id="PF07992"/>
    </source>
</evidence>
<gene>
    <name evidence="17" type="ORF">DFO73_11235</name>
</gene>
<comment type="catalytic activity">
    <reaction evidence="10 14">
        <text>N(6)-[(R)-dihydrolipoyl]-L-lysyl-[protein] + NAD(+) = N(6)-[(R)-lipoyl]-L-lysyl-[protein] + NADH + H(+)</text>
        <dbReference type="Rhea" id="RHEA:15045"/>
        <dbReference type="Rhea" id="RHEA-COMP:10474"/>
        <dbReference type="Rhea" id="RHEA-COMP:10475"/>
        <dbReference type="ChEBI" id="CHEBI:15378"/>
        <dbReference type="ChEBI" id="CHEBI:57540"/>
        <dbReference type="ChEBI" id="CHEBI:57945"/>
        <dbReference type="ChEBI" id="CHEBI:83099"/>
        <dbReference type="ChEBI" id="CHEBI:83100"/>
        <dbReference type="EC" id="1.8.1.4"/>
    </reaction>
</comment>
<feature type="disulfide bond" description="Redox-active" evidence="13">
    <location>
        <begin position="47"/>
        <end position="52"/>
    </location>
</feature>
<sequence>MVVGELAHERDVMIIGGGPGGYHAAIRAAQLGRTVTLIERGQLGGVCLNKGCIPSKILTQSAEKLVSYQEAENWGIEREAISFNMKKFQQYKQKTIEQLRTGIEGLCKANKVEIVEGSAFFLAEDKIGVENGEKYEVFRFKDAIIATGSSPVLPSWLQEKSERLLDTHTIANLDEIPEKLLVYGSDYIALEIGMAYQALGSDVTLILDEGKAEFEFDQSICRELKRILKKKGLKVVRNVDILESKLYEDNVSLILEAKGKKETLSGAYLFSSTSIKPNTDLLGLDRIGVETSTAGFIKVDHQSRTSRERIYAIGDVTEGPALAVKAIKQGKTAAEAIAGIASESDFRFIPVVAHTQPPIASAGLTEEEASDLGYEIEIGQYPLSSNGYSTLIGKKDGFIKVISDKEQRVLLGIHMVGHGAAELISSGITALEMGARDEDLIFPNYPHPSMNEGLLEAVEALKKQAIHIPPSLKKERLKV</sequence>
<feature type="binding site" evidence="12">
    <location>
        <begin position="147"/>
        <end position="149"/>
    </location>
    <ligand>
        <name>FAD</name>
        <dbReference type="ChEBI" id="CHEBI:57692"/>
    </ligand>
</feature>
<dbReference type="InterPro" id="IPR023753">
    <property type="entry name" value="FAD/NAD-binding_dom"/>
</dbReference>
<comment type="caution">
    <text evidence="17">The sequence shown here is derived from an EMBL/GenBank/DDBJ whole genome shotgun (WGS) entry which is preliminary data.</text>
</comment>
<dbReference type="FunFam" id="3.30.390.30:FF:000001">
    <property type="entry name" value="Dihydrolipoyl dehydrogenase"/>
    <property type="match status" value="1"/>
</dbReference>
<dbReference type="SUPFAM" id="SSF51905">
    <property type="entry name" value="FAD/NAD(P)-binding domain"/>
    <property type="match status" value="2"/>
</dbReference>
<evidence type="ECO:0000256" key="1">
    <source>
        <dbReference type="ARBA" id="ARBA00007532"/>
    </source>
</evidence>
<dbReference type="EC" id="1.8.1.4" evidence="2 14"/>
<keyword evidence="6 14" id="KW-0560">Oxidoreductase</keyword>
<dbReference type="PROSITE" id="PS00076">
    <property type="entry name" value="PYRIDINE_REDOX_1"/>
    <property type="match status" value="1"/>
</dbReference>
<keyword evidence="9 14" id="KW-0676">Redox-active center</keyword>
<comment type="miscellaneous">
    <text evidence="14">The active site is a redox-active disulfide bond.</text>
</comment>
<dbReference type="PRINTS" id="PR00368">
    <property type="entry name" value="FADPNR"/>
</dbReference>
<evidence type="ECO:0000256" key="4">
    <source>
        <dbReference type="ARBA" id="ARBA00022630"/>
    </source>
</evidence>
<dbReference type="SUPFAM" id="SSF55424">
    <property type="entry name" value="FAD/NAD-linked reductases, dimerisation (C-terminal) domain"/>
    <property type="match status" value="1"/>
</dbReference>
<dbReference type="NCBIfam" id="TIGR01350">
    <property type="entry name" value="lipoamide_DH"/>
    <property type="match status" value="1"/>
</dbReference>
<feature type="domain" description="Pyridine nucleotide-disulphide oxidoreductase dimerisation" evidence="15">
    <location>
        <begin position="349"/>
        <end position="457"/>
    </location>
</feature>
<dbReference type="OrthoDB" id="9800167at2"/>
<dbReference type="InterPro" id="IPR036188">
    <property type="entry name" value="FAD/NAD-bd_sf"/>
</dbReference>
<feature type="domain" description="FAD/NAD(P)-binding" evidence="16">
    <location>
        <begin position="11"/>
        <end position="330"/>
    </location>
</feature>
<evidence type="ECO:0000256" key="7">
    <source>
        <dbReference type="ARBA" id="ARBA00023027"/>
    </source>
</evidence>
<dbReference type="PANTHER" id="PTHR22912">
    <property type="entry name" value="DISULFIDE OXIDOREDUCTASE"/>
    <property type="match status" value="1"/>
</dbReference>
<reference evidence="17 18" key="1">
    <citation type="submission" date="2018-05" db="EMBL/GenBank/DDBJ databases">
        <title>Freshwater and sediment microbial communities from various areas in North America, analyzing microbe dynamics in response to fracking.</title>
        <authorList>
            <person name="Lamendella R."/>
        </authorList>
    </citation>
    <scope>NUCLEOTIDE SEQUENCE [LARGE SCALE GENOMIC DNA]</scope>
    <source>
        <strain evidence="17 18">15_TX</strain>
    </source>
</reference>
<dbReference type="GO" id="GO:0006103">
    <property type="term" value="P:2-oxoglutarate metabolic process"/>
    <property type="evidence" value="ECO:0007669"/>
    <property type="project" value="TreeGrafter"/>
</dbReference>
<keyword evidence="8" id="KW-1015">Disulfide bond</keyword>
<name>A0A2V2ZWW5_9BACI</name>
<keyword evidence="12" id="KW-0547">Nucleotide-binding</keyword>
<keyword evidence="5 12" id="KW-0274">FAD</keyword>
<comment type="similarity">
    <text evidence="1 14">Belongs to the class-I pyridine nucleotide-disulfide oxidoreductase family.</text>
</comment>
<protein>
    <recommendedName>
        <fullName evidence="3 14">Dihydrolipoyl dehydrogenase</fullName>
        <ecNumber evidence="2 14">1.8.1.4</ecNumber>
    </recommendedName>
</protein>
<dbReference type="PRINTS" id="PR00411">
    <property type="entry name" value="PNDRDTASEI"/>
</dbReference>
<proteinExistence type="inferred from homology"/>
<evidence type="ECO:0000313" key="18">
    <source>
        <dbReference type="Proteomes" id="UP000247150"/>
    </source>
</evidence>
<dbReference type="EMBL" id="QGTW01000012">
    <property type="protein sequence ID" value="PWW25743.1"/>
    <property type="molecule type" value="Genomic_DNA"/>
</dbReference>
<keyword evidence="7 12" id="KW-0520">NAD</keyword>
<evidence type="ECO:0000256" key="3">
    <source>
        <dbReference type="ARBA" id="ARBA00016961"/>
    </source>
</evidence>
<dbReference type="InterPro" id="IPR012999">
    <property type="entry name" value="Pyr_OxRdtase_I_AS"/>
</dbReference>
<feature type="binding site" evidence="12">
    <location>
        <position position="315"/>
    </location>
    <ligand>
        <name>FAD</name>
        <dbReference type="ChEBI" id="CHEBI:57692"/>
    </ligand>
</feature>
<evidence type="ECO:0000256" key="2">
    <source>
        <dbReference type="ARBA" id="ARBA00012608"/>
    </source>
</evidence>
<dbReference type="RefSeq" id="WP_110066450.1">
    <property type="nucleotide sequence ID" value="NZ_QGTW01000012.1"/>
</dbReference>
<dbReference type="GO" id="GO:0050660">
    <property type="term" value="F:flavin adenine dinucleotide binding"/>
    <property type="evidence" value="ECO:0007669"/>
    <property type="project" value="InterPro"/>
</dbReference>
<dbReference type="Gene3D" id="3.50.50.60">
    <property type="entry name" value="FAD/NAD(P)-binding domain"/>
    <property type="match status" value="2"/>
</dbReference>
<dbReference type="Pfam" id="PF07992">
    <property type="entry name" value="Pyr_redox_2"/>
    <property type="match status" value="1"/>
</dbReference>
<dbReference type="GO" id="GO:0004148">
    <property type="term" value="F:dihydrolipoyl dehydrogenase (NADH) activity"/>
    <property type="evidence" value="ECO:0007669"/>
    <property type="project" value="UniProtKB-EC"/>
</dbReference>
<organism evidence="17 18">
    <name type="scientific">Cytobacillus oceanisediminis</name>
    <dbReference type="NCBI Taxonomy" id="665099"/>
    <lineage>
        <taxon>Bacteria</taxon>
        <taxon>Bacillati</taxon>
        <taxon>Bacillota</taxon>
        <taxon>Bacilli</taxon>
        <taxon>Bacillales</taxon>
        <taxon>Bacillaceae</taxon>
        <taxon>Cytobacillus</taxon>
    </lineage>
</organism>
<dbReference type="PANTHER" id="PTHR22912:SF151">
    <property type="entry name" value="DIHYDROLIPOYL DEHYDROGENASE, MITOCHONDRIAL"/>
    <property type="match status" value="1"/>
</dbReference>